<accession>A0AC60PK99</accession>
<protein>
    <submittedName>
        <fullName evidence="1">Uncharacterized protein</fullName>
    </submittedName>
</protein>
<evidence type="ECO:0000313" key="1">
    <source>
        <dbReference type="EMBL" id="KAG0421181.1"/>
    </source>
</evidence>
<proteinExistence type="predicted"/>
<organism evidence="1 2">
    <name type="scientific">Ixodes persulcatus</name>
    <name type="common">Taiga tick</name>
    <dbReference type="NCBI Taxonomy" id="34615"/>
    <lineage>
        <taxon>Eukaryota</taxon>
        <taxon>Metazoa</taxon>
        <taxon>Ecdysozoa</taxon>
        <taxon>Arthropoda</taxon>
        <taxon>Chelicerata</taxon>
        <taxon>Arachnida</taxon>
        <taxon>Acari</taxon>
        <taxon>Parasitiformes</taxon>
        <taxon>Ixodida</taxon>
        <taxon>Ixodoidea</taxon>
        <taxon>Ixodidae</taxon>
        <taxon>Ixodinae</taxon>
        <taxon>Ixodes</taxon>
    </lineage>
</organism>
<sequence length="490" mass="52823">EVFRSGAGNEGAASTSFEMTQFVAPDSRACWAVAVSAAIYVFFAMVLIKSESVLYLGFMDMLQLGREAASWPLTLALILSQLGGPLYGVLSLWVSERVLMIGAALACSLATMACSFVYSLGWVVLLYGIILGLGLACAEVLPFTIVARHFVKYRGTAVGLLFVVTALSGFVSPLVTEALRQAYGFRLCLLILGALLLNMLLGCVFINCVDPDSVGAPCTTVREQRRGGSGGLTPVEDTRLFETVSTMFQQSREGEPLLRKNSLTTAKTKLMRNLGSLASVAFVHISVSRALTVFVMASLLLTAVDYGKDAGLSGYDAVSLVTALALGDLVSRVTTGLVLDSHVVSRGTAMLTGFALQTVALAVMSFEKNYWVLLVCCFLVGLSGGGRIFICTVMVTEEFDEASLSLNLGVMNFITGVSFFARPPVIGYVRDVLGSYDPLYIFFAIANAVFTLTWSINVLWDRRCHLTMFNAVVTVTVHHQERILRALAEE</sequence>
<keyword evidence="2" id="KW-1185">Reference proteome</keyword>
<gene>
    <name evidence="1" type="ORF">HPB47_002944</name>
</gene>
<reference evidence="1 2" key="1">
    <citation type="journal article" date="2020" name="Cell">
        <title>Large-Scale Comparative Analyses of Tick Genomes Elucidate Their Genetic Diversity and Vector Capacities.</title>
        <authorList>
            <consortium name="Tick Genome and Microbiome Consortium (TIGMIC)"/>
            <person name="Jia N."/>
            <person name="Wang J."/>
            <person name="Shi W."/>
            <person name="Du L."/>
            <person name="Sun Y."/>
            <person name="Zhan W."/>
            <person name="Jiang J.F."/>
            <person name="Wang Q."/>
            <person name="Zhang B."/>
            <person name="Ji P."/>
            <person name="Bell-Sakyi L."/>
            <person name="Cui X.M."/>
            <person name="Yuan T.T."/>
            <person name="Jiang B.G."/>
            <person name="Yang W.F."/>
            <person name="Lam T.T."/>
            <person name="Chang Q.C."/>
            <person name="Ding S.J."/>
            <person name="Wang X.J."/>
            <person name="Zhu J.G."/>
            <person name="Ruan X.D."/>
            <person name="Zhao L."/>
            <person name="Wei J.T."/>
            <person name="Ye R.Z."/>
            <person name="Que T.C."/>
            <person name="Du C.H."/>
            <person name="Zhou Y.H."/>
            <person name="Cheng J.X."/>
            <person name="Dai P.F."/>
            <person name="Guo W.B."/>
            <person name="Han X.H."/>
            <person name="Huang E.J."/>
            <person name="Li L.F."/>
            <person name="Wei W."/>
            <person name="Gao Y.C."/>
            <person name="Liu J.Z."/>
            <person name="Shao H.Z."/>
            <person name="Wang X."/>
            <person name="Wang C.C."/>
            <person name="Yang T.C."/>
            <person name="Huo Q.B."/>
            <person name="Li W."/>
            <person name="Chen H.Y."/>
            <person name="Chen S.E."/>
            <person name="Zhou L.G."/>
            <person name="Ni X.B."/>
            <person name="Tian J.H."/>
            <person name="Sheng Y."/>
            <person name="Liu T."/>
            <person name="Pan Y.S."/>
            <person name="Xia L.Y."/>
            <person name="Li J."/>
            <person name="Zhao F."/>
            <person name="Cao W.C."/>
        </authorList>
    </citation>
    <scope>NUCLEOTIDE SEQUENCE [LARGE SCALE GENOMIC DNA]</scope>
    <source>
        <strain evidence="1">Iper-2018</strain>
    </source>
</reference>
<dbReference type="EMBL" id="JABSTQ010010409">
    <property type="protein sequence ID" value="KAG0421181.1"/>
    <property type="molecule type" value="Genomic_DNA"/>
</dbReference>
<name>A0AC60PK99_IXOPE</name>
<evidence type="ECO:0000313" key="2">
    <source>
        <dbReference type="Proteomes" id="UP000805193"/>
    </source>
</evidence>
<dbReference type="Proteomes" id="UP000805193">
    <property type="component" value="Unassembled WGS sequence"/>
</dbReference>
<feature type="non-terminal residue" evidence="1">
    <location>
        <position position="1"/>
    </location>
</feature>
<comment type="caution">
    <text evidence="1">The sequence shown here is derived from an EMBL/GenBank/DDBJ whole genome shotgun (WGS) entry which is preliminary data.</text>
</comment>